<reference evidence="3" key="2">
    <citation type="submission" date="2017-02" db="UniProtKB">
        <authorList>
            <consortium name="WormBaseParasite"/>
        </authorList>
    </citation>
    <scope>IDENTIFICATION</scope>
</reference>
<sequence>MPSTVQHLLLSSFCLVGLSSQETKSCYACASEGLSSRWQIAGLPRPQDSYFTDCSAQNVGKLQTESCTGSCFTYMFEDPDIHKTLYNHITLTWYLNDPSSRAIVWSSSQFPREFGGQVLSCYECTPQEGKNCKDKDRKCSSKKYCSKQTVFGGRGHQVAKSCSNINILGVDNSCVSYDVLTSPGGVTVRNKYSHCYCRDQQFCNEVSQPTIRLAFLITLPVIFL</sequence>
<evidence type="ECO:0000313" key="2">
    <source>
        <dbReference type="Proteomes" id="UP000035642"/>
    </source>
</evidence>
<dbReference type="WBParaSite" id="ACAC_0000444101-mRNA-1">
    <property type="protein sequence ID" value="ACAC_0000444101-mRNA-1"/>
    <property type="gene ID" value="ACAC_0000444101"/>
</dbReference>
<accession>A0A0K0D2Z6</accession>
<dbReference type="PANTHER" id="PTHR36939">
    <property type="entry name" value="PROTEIN CBG03389"/>
    <property type="match status" value="1"/>
</dbReference>
<evidence type="ECO:0000256" key="1">
    <source>
        <dbReference type="SAM" id="SignalP"/>
    </source>
</evidence>
<feature type="signal peptide" evidence="1">
    <location>
        <begin position="1"/>
        <end position="20"/>
    </location>
</feature>
<dbReference type="PANTHER" id="PTHR36939:SF1">
    <property type="entry name" value="UPAR_LY6 DOMAIN-CONTAINING PROTEIN"/>
    <property type="match status" value="1"/>
</dbReference>
<keyword evidence="2" id="KW-1185">Reference proteome</keyword>
<organism evidence="2 3">
    <name type="scientific">Angiostrongylus cantonensis</name>
    <name type="common">Rat lungworm</name>
    <dbReference type="NCBI Taxonomy" id="6313"/>
    <lineage>
        <taxon>Eukaryota</taxon>
        <taxon>Metazoa</taxon>
        <taxon>Ecdysozoa</taxon>
        <taxon>Nematoda</taxon>
        <taxon>Chromadorea</taxon>
        <taxon>Rhabditida</taxon>
        <taxon>Rhabditina</taxon>
        <taxon>Rhabditomorpha</taxon>
        <taxon>Strongyloidea</taxon>
        <taxon>Metastrongylidae</taxon>
        <taxon>Angiostrongylus</taxon>
    </lineage>
</organism>
<name>A0A0K0D2Z6_ANGCA</name>
<reference evidence="2" key="1">
    <citation type="submission" date="2012-09" db="EMBL/GenBank/DDBJ databases">
        <authorList>
            <person name="Martin A.A."/>
        </authorList>
    </citation>
    <scope>NUCLEOTIDE SEQUENCE</scope>
</reference>
<evidence type="ECO:0000313" key="3">
    <source>
        <dbReference type="WBParaSite" id="ACAC_0000444101-mRNA-1"/>
    </source>
</evidence>
<protein>
    <submittedName>
        <fullName evidence="3">Protein sleepless</fullName>
    </submittedName>
</protein>
<feature type="chain" id="PRO_5005326473" evidence="1">
    <location>
        <begin position="21"/>
        <end position="224"/>
    </location>
</feature>
<dbReference type="Proteomes" id="UP000035642">
    <property type="component" value="Unassembled WGS sequence"/>
</dbReference>
<proteinExistence type="predicted"/>
<dbReference type="AlphaFoldDB" id="A0A0K0D2Z6"/>
<keyword evidence="1" id="KW-0732">Signal</keyword>